<reference evidence="11 12" key="1">
    <citation type="submission" date="2019-01" db="EMBL/GenBank/DDBJ databases">
        <title>Genome sequencing of strain 2JSPR-7.</title>
        <authorList>
            <person name="Heo J."/>
            <person name="Kim S.-J."/>
            <person name="Kim J.-S."/>
            <person name="Hong S.-B."/>
            <person name="Kwon S.-W."/>
        </authorList>
    </citation>
    <scope>NUCLEOTIDE SEQUENCE [LARGE SCALE GENOMIC DNA]</scope>
    <source>
        <strain evidence="11 12">2JSPR-7</strain>
    </source>
</reference>
<dbReference type="GO" id="GO:0008964">
    <property type="term" value="F:phosphoenolpyruvate carboxylase activity"/>
    <property type="evidence" value="ECO:0007669"/>
    <property type="project" value="UniProtKB-UniRule"/>
</dbReference>
<dbReference type="Proteomes" id="UP000291758">
    <property type="component" value="Chromosome"/>
</dbReference>
<dbReference type="PANTHER" id="PTHR30523:SF6">
    <property type="entry name" value="PHOSPHOENOLPYRUVATE CARBOXYLASE"/>
    <property type="match status" value="1"/>
</dbReference>
<dbReference type="Gene3D" id="1.20.1440.90">
    <property type="entry name" value="Phosphoenolpyruvate/pyruvate domain"/>
    <property type="match status" value="1"/>
</dbReference>
<evidence type="ECO:0000313" key="11">
    <source>
        <dbReference type="EMBL" id="QAY63908.1"/>
    </source>
</evidence>
<dbReference type="GO" id="GO:0015977">
    <property type="term" value="P:carbon fixation"/>
    <property type="evidence" value="ECO:0007669"/>
    <property type="project" value="UniProtKB-UniRule"/>
</dbReference>
<dbReference type="Pfam" id="PF00311">
    <property type="entry name" value="PEPcase"/>
    <property type="match status" value="2"/>
</dbReference>
<sequence>MPAIWTVRHSLVGVSEIKPQATERVVARYEMPDPLRDDIRLLGGLLGTILTEAGGQDLLDDVEHLRELTIRAYGNDADALAAAADLVDSFSLDRADHVARAFTCYFHLANLAEEYHRVRVLRQREQEEPGSAAVIEESIPQAFTQLADEVGRDEALRRLQEIEFRPVLTAHPTEARRRAVSRAVRRISGLLAERDTLHPRGTALAEIDRRLLAEIDVLWRTQPLRAAKPTVIDEVKSAVGVFDATLFQTFPEVYRRVDDWILGDDAGRATPAVRPFVRLGTWIGGDRDGNPNVTADITRQAAALASEHALAALEAEAFVTARKLTVAAGDTPPSDALLSLWNRLRQLSAEAAVKADEESPGEPHRAVLLMIAARIAATRRRDADLAYPSVEKLEADLGVVQDSLVKAGAPRLAYGSLQKLIWQVNTFGFHLAELEVRQHSQVHAAALAEIEEKGANSPDLSDRTREVLDTFRALAAVQNRYGERAARRYIVSFTQAPEHLAAVYRLAEHAFPDADERPVIDAIPLFETFADLEGSVEILEAMLELPQVQARLAANGRRVEVMLGYSDSSKDVGPVAATLALHSAQSRIAEWADRHHIELTLFHGRGGALGRGGGPANRAVLAQPPHSVDGRFKLTEQGEVILARYGDPVIATRHIEQVAAATLLASAPSVEKRNAEATARFAGLAAALDVSSRERFHHLVRADGFPQWFAQVTPLEEIGLLAIGSRPAKRGLSVNSLDDLRAIPWVFSWSQARINLAGWYGLGTALAAYAASRPDGLDELRAAYDEWPLFNTLLENVEMSIAKTDERIATKYLALGDRDDLAQQVLDELRLTREWVLKITGNSWPLARRRVLGRAVQLRSPYVDALSLLQVRALRALRTDGASEPSTDAVARRERWQHLLLLTVNGVSAGLQNTG</sequence>
<evidence type="ECO:0000256" key="7">
    <source>
        <dbReference type="ARBA" id="ARBA00023300"/>
    </source>
</evidence>
<keyword evidence="12" id="KW-1185">Reference proteome</keyword>
<dbReference type="InterPro" id="IPR018129">
    <property type="entry name" value="PEP_COase_Lys_AS"/>
</dbReference>
<dbReference type="InterPro" id="IPR021135">
    <property type="entry name" value="PEP_COase"/>
</dbReference>
<evidence type="ECO:0000256" key="8">
    <source>
        <dbReference type="ARBA" id="ARBA00048995"/>
    </source>
</evidence>
<comment type="catalytic activity">
    <reaction evidence="8 9">
        <text>oxaloacetate + phosphate = phosphoenolpyruvate + hydrogencarbonate</text>
        <dbReference type="Rhea" id="RHEA:28370"/>
        <dbReference type="ChEBI" id="CHEBI:16452"/>
        <dbReference type="ChEBI" id="CHEBI:17544"/>
        <dbReference type="ChEBI" id="CHEBI:43474"/>
        <dbReference type="ChEBI" id="CHEBI:58702"/>
        <dbReference type="EC" id="4.1.1.31"/>
    </reaction>
</comment>
<keyword evidence="7 9" id="KW-0120">Carbon dioxide fixation</keyword>
<evidence type="ECO:0000256" key="3">
    <source>
        <dbReference type="ARBA" id="ARBA00012305"/>
    </source>
</evidence>
<dbReference type="KEGG" id="xyl:ET495_12450"/>
<gene>
    <name evidence="9" type="primary">ppc</name>
    <name evidence="11" type="ORF">ET495_12450</name>
</gene>
<dbReference type="GO" id="GO:0000287">
    <property type="term" value="F:magnesium ion binding"/>
    <property type="evidence" value="ECO:0007669"/>
    <property type="project" value="UniProtKB-UniRule"/>
</dbReference>
<dbReference type="PROSITE" id="PS00781">
    <property type="entry name" value="PEPCASE_1"/>
    <property type="match status" value="1"/>
</dbReference>
<comment type="subunit">
    <text evidence="9">Homotetramer.</text>
</comment>
<dbReference type="GO" id="GO:0006107">
    <property type="term" value="P:oxaloacetate metabolic process"/>
    <property type="evidence" value="ECO:0007669"/>
    <property type="project" value="UniProtKB-UniRule"/>
</dbReference>
<dbReference type="OrthoDB" id="9768133at2"/>
<dbReference type="GO" id="GO:0005829">
    <property type="term" value="C:cytosol"/>
    <property type="evidence" value="ECO:0007669"/>
    <property type="project" value="TreeGrafter"/>
</dbReference>
<dbReference type="SUPFAM" id="SSF51621">
    <property type="entry name" value="Phosphoenolpyruvate/pyruvate domain"/>
    <property type="match status" value="1"/>
</dbReference>
<feature type="active site" evidence="9 10">
    <location>
        <position position="171"/>
    </location>
</feature>
<name>A0A4P6F0P6_9MICO</name>
<dbReference type="InterPro" id="IPR015813">
    <property type="entry name" value="Pyrv/PenolPyrv_kinase-like_dom"/>
</dbReference>
<evidence type="ECO:0000256" key="10">
    <source>
        <dbReference type="PROSITE-ProRule" id="PRU10111"/>
    </source>
</evidence>
<dbReference type="EMBL" id="CP035495">
    <property type="protein sequence ID" value="QAY63908.1"/>
    <property type="molecule type" value="Genomic_DNA"/>
</dbReference>
<evidence type="ECO:0000256" key="5">
    <source>
        <dbReference type="ARBA" id="ARBA00022842"/>
    </source>
</evidence>
<feature type="active site" evidence="9">
    <location>
        <position position="570"/>
    </location>
</feature>
<protein>
    <recommendedName>
        <fullName evidence="4 9">Phosphoenolpyruvate carboxylase</fullName>
        <shortName evidence="9">PEPC</shortName>
        <shortName evidence="9">PEPCase</shortName>
        <ecNumber evidence="3 9">4.1.1.31</ecNumber>
    </recommendedName>
</protein>
<evidence type="ECO:0000256" key="4">
    <source>
        <dbReference type="ARBA" id="ARBA00022419"/>
    </source>
</evidence>
<organism evidence="11 12">
    <name type="scientific">Xylanimonas allomyrinae</name>
    <dbReference type="NCBI Taxonomy" id="2509459"/>
    <lineage>
        <taxon>Bacteria</taxon>
        <taxon>Bacillati</taxon>
        <taxon>Actinomycetota</taxon>
        <taxon>Actinomycetes</taxon>
        <taxon>Micrococcales</taxon>
        <taxon>Promicromonosporaceae</taxon>
        <taxon>Xylanimonas</taxon>
    </lineage>
</organism>
<evidence type="ECO:0000313" key="12">
    <source>
        <dbReference type="Proteomes" id="UP000291758"/>
    </source>
</evidence>
<dbReference type="GO" id="GO:0006099">
    <property type="term" value="P:tricarboxylic acid cycle"/>
    <property type="evidence" value="ECO:0007669"/>
    <property type="project" value="InterPro"/>
</dbReference>
<comment type="similarity">
    <text evidence="2 9">Belongs to the PEPCase type 1 family.</text>
</comment>
<dbReference type="InterPro" id="IPR022805">
    <property type="entry name" value="PEP_COase_bac/pln-type"/>
</dbReference>
<dbReference type="HAMAP" id="MF_00595">
    <property type="entry name" value="PEPcase_type1"/>
    <property type="match status" value="1"/>
</dbReference>
<dbReference type="RefSeq" id="WP_129205068.1">
    <property type="nucleotide sequence ID" value="NZ_CP035495.1"/>
</dbReference>
<evidence type="ECO:0000256" key="1">
    <source>
        <dbReference type="ARBA" id="ARBA00003670"/>
    </source>
</evidence>
<evidence type="ECO:0000256" key="2">
    <source>
        <dbReference type="ARBA" id="ARBA00008346"/>
    </source>
</evidence>
<keyword evidence="6 9" id="KW-0456">Lyase</keyword>
<dbReference type="PANTHER" id="PTHR30523">
    <property type="entry name" value="PHOSPHOENOLPYRUVATE CARBOXYLASE"/>
    <property type="match status" value="1"/>
</dbReference>
<keyword evidence="11" id="KW-0670">Pyruvate</keyword>
<comment type="cofactor">
    <cofactor evidence="9">
        <name>Mg(2+)</name>
        <dbReference type="ChEBI" id="CHEBI:18420"/>
    </cofactor>
</comment>
<comment type="function">
    <text evidence="1 9">Forms oxaloacetate, a four-carbon dicarboxylic acid source for the tricarboxylic acid cycle.</text>
</comment>
<dbReference type="EC" id="4.1.1.31" evidence="3 9"/>
<evidence type="ECO:0000256" key="6">
    <source>
        <dbReference type="ARBA" id="ARBA00023239"/>
    </source>
</evidence>
<proteinExistence type="inferred from homology"/>
<evidence type="ECO:0000256" key="9">
    <source>
        <dbReference type="HAMAP-Rule" id="MF_00595"/>
    </source>
</evidence>
<dbReference type="PRINTS" id="PR00150">
    <property type="entry name" value="PEPCARBXLASE"/>
</dbReference>
<keyword evidence="5 9" id="KW-0460">Magnesium</keyword>
<dbReference type="AlphaFoldDB" id="A0A4P6F0P6"/>
<accession>A0A4P6F0P6</accession>